<gene>
    <name evidence="1" type="ORF">GCM10009067_31730</name>
</gene>
<evidence type="ECO:0000313" key="2">
    <source>
        <dbReference type="Proteomes" id="UP000614221"/>
    </source>
</evidence>
<dbReference type="EMBL" id="BMPD01000006">
    <property type="protein sequence ID" value="GGK76910.1"/>
    <property type="molecule type" value="Genomic_DNA"/>
</dbReference>
<evidence type="ECO:0008006" key="3">
    <source>
        <dbReference type="Google" id="ProtNLM"/>
    </source>
</evidence>
<reference evidence="1" key="1">
    <citation type="journal article" date="2014" name="Int. J. Syst. Evol. Microbiol.">
        <title>Complete genome sequence of Corynebacterium casei LMG S-19264T (=DSM 44701T), isolated from a smear-ripened cheese.</title>
        <authorList>
            <consortium name="US DOE Joint Genome Institute (JGI-PGF)"/>
            <person name="Walter F."/>
            <person name="Albersmeier A."/>
            <person name="Kalinowski J."/>
            <person name="Ruckert C."/>
        </authorList>
    </citation>
    <scope>NUCLEOTIDE SEQUENCE</scope>
    <source>
        <strain evidence="1">JCM 19018</strain>
    </source>
</reference>
<dbReference type="Gene3D" id="3.40.50.620">
    <property type="entry name" value="HUPs"/>
    <property type="match status" value="2"/>
</dbReference>
<sequence length="290" mass="31232">MAHTETSLQEFLERSNPPDSPPKILYPVFSSHDNFTFQAALNIAKGAGAELLVLDLLTDAGLETAETSRIGRKLLQANLNDGHTVDAHLIVEETNSPLKTAIRVAKQRNIQLAVLDEHTPELFAEGVRGDAADRMRKKASCDVVSVIYSRAGPGVASVLVPVAEGKHCDLGVIVGGALGVGADAPVDLFHVSEDKTEAEVTRVEELFETAKKRLPESVELDTWHLEAPDVAEAIINESAHYDVTVIGEPTQRSLLEFVTGSITASVTEESENAVLTVQRNGGEGFSFEEK</sequence>
<dbReference type="InterPro" id="IPR014729">
    <property type="entry name" value="Rossmann-like_a/b/a_fold"/>
</dbReference>
<reference evidence="1" key="2">
    <citation type="submission" date="2020-09" db="EMBL/GenBank/DDBJ databases">
        <authorList>
            <person name="Sun Q."/>
            <person name="Ohkuma M."/>
        </authorList>
    </citation>
    <scope>NUCLEOTIDE SEQUENCE</scope>
    <source>
        <strain evidence="1">JCM 19018</strain>
    </source>
</reference>
<dbReference type="AlphaFoldDB" id="A0A830EUC8"/>
<comment type="caution">
    <text evidence="1">The sequence shown here is derived from an EMBL/GenBank/DDBJ whole genome shotgun (WGS) entry which is preliminary data.</text>
</comment>
<dbReference type="RefSeq" id="WP_188979490.1">
    <property type="nucleotide sequence ID" value="NZ_BMPD01000006.1"/>
</dbReference>
<dbReference type="SUPFAM" id="SSF52402">
    <property type="entry name" value="Adenine nucleotide alpha hydrolases-like"/>
    <property type="match status" value="2"/>
</dbReference>
<accession>A0A830EUC8</accession>
<protein>
    <recommendedName>
        <fullName evidence="3">Universal stress protein</fullName>
    </recommendedName>
</protein>
<organism evidence="1 2">
    <name type="scientific">Haloarcula sebkhae</name>
    <dbReference type="NCBI Taxonomy" id="932660"/>
    <lineage>
        <taxon>Archaea</taxon>
        <taxon>Methanobacteriati</taxon>
        <taxon>Methanobacteriota</taxon>
        <taxon>Stenosarchaea group</taxon>
        <taxon>Halobacteria</taxon>
        <taxon>Halobacteriales</taxon>
        <taxon>Haloarculaceae</taxon>
        <taxon>Haloarcula</taxon>
    </lineage>
</organism>
<dbReference type="OrthoDB" id="43026at2157"/>
<dbReference type="Proteomes" id="UP000614221">
    <property type="component" value="Unassembled WGS sequence"/>
</dbReference>
<evidence type="ECO:0000313" key="1">
    <source>
        <dbReference type="EMBL" id="GGK76910.1"/>
    </source>
</evidence>
<proteinExistence type="predicted"/>
<name>A0A830EUC8_9EURY</name>